<dbReference type="GO" id="GO:0046854">
    <property type="term" value="P:phosphatidylinositol phosphate biosynthetic process"/>
    <property type="evidence" value="ECO:0007669"/>
    <property type="project" value="TreeGrafter"/>
</dbReference>
<name>A0A8H4F401_MUCCL</name>
<dbReference type="PANTHER" id="PTHR23086">
    <property type="entry name" value="PHOSPHATIDYLINOSITOL-4-PHOSPHATE 5-KINASE"/>
    <property type="match status" value="1"/>
</dbReference>
<dbReference type="InterPro" id="IPR027484">
    <property type="entry name" value="PInositol-4-P-5-kinase_N"/>
</dbReference>
<dbReference type="CDD" id="cd17303">
    <property type="entry name" value="PIPKc_PIP5K_yeast_like"/>
    <property type="match status" value="1"/>
</dbReference>
<dbReference type="PANTHER" id="PTHR23086:SF8">
    <property type="entry name" value="PHOSPHATIDYLINOSITOL 5-PHOSPHATE 4-KINASE, ISOFORM A"/>
    <property type="match status" value="1"/>
</dbReference>
<accession>A0A8H4F401</accession>
<keyword evidence="7 11" id="KW-0067">ATP-binding</keyword>
<evidence type="ECO:0000256" key="6">
    <source>
        <dbReference type="ARBA" id="ARBA00022777"/>
    </source>
</evidence>
<dbReference type="InterPro" id="IPR002498">
    <property type="entry name" value="PInositol-4-P-4/5-kinase_core"/>
</dbReference>
<proteinExistence type="predicted"/>
<organism evidence="13 14">
    <name type="scientific">Mucor circinelloides f. lusitanicus</name>
    <name type="common">Mucor racemosus var. lusitanicus</name>
    <dbReference type="NCBI Taxonomy" id="29924"/>
    <lineage>
        <taxon>Eukaryota</taxon>
        <taxon>Fungi</taxon>
        <taxon>Fungi incertae sedis</taxon>
        <taxon>Mucoromycota</taxon>
        <taxon>Mucoromycotina</taxon>
        <taxon>Mucoromycetes</taxon>
        <taxon>Mucorales</taxon>
        <taxon>Mucorineae</taxon>
        <taxon>Mucoraceae</taxon>
        <taxon>Mucor</taxon>
    </lineage>
</organism>
<dbReference type="FunFam" id="3.30.800.10:FF:000009">
    <property type="entry name" value="Phosphatidylinositol 4-phosphate 5-kinase its3"/>
    <property type="match status" value="1"/>
</dbReference>
<dbReference type="AlphaFoldDB" id="A0A8H4F401"/>
<dbReference type="EC" id="2.7.1.68" evidence="2"/>
<dbReference type="InterPro" id="IPR027483">
    <property type="entry name" value="PInositol-4-P-4/5-kinase_C_sf"/>
</dbReference>
<dbReference type="Proteomes" id="UP000469890">
    <property type="component" value="Unassembled WGS sequence"/>
</dbReference>
<dbReference type="PROSITE" id="PS51455">
    <property type="entry name" value="PIPK"/>
    <property type="match status" value="1"/>
</dbReference>
<keyword evidence="6 11" id="KW-0418">Kinase</keyword>
<keyword evidence="3" id="KW-0597">Phosphoprotein</keyword>
<evidence type="ECO:0000256" key="1">
    <source>
        <dbReference type="ARBA" id="ARBA00000444"/>
    </source>
</evidence>
<dbReference type="SMART" id="SM00330">
    <property type="entry name" value="PIPKc"/>
    <property type="match status" value="1"/>
</dbReference>
<keyword evidence="5 11" id="KW-0547">Nucleotide-binding</keyword>
<evidence type="ECO:0000256" key="7">
    <source>
        <dbReference type="ARBA" id="ARBA00022840"/>
    </source>
</evidence>
<dbReference type="SUPFAM" id="SSF56104">
    <property type="entry name" value="SAICAR synthase-like"/>
    <property type="match status" value="1"/>
</dbReference>
<evidence type="ECO:0000313" key="14">
    <source>
        <dbReference type="Proteomes" id="UP000469890"/>
    </source>
</evidence>
<dbReference type="GO" id="GO:0016308">
    <property type="term" value="F:1-phosphatidylinositol-4-phosphate 5-kinase activity"/>
    <property type="evidence" value="ECO:0007669"/>
    <property type="project" value="UniProtKB-EC"/>
</dbReference>
<dbReference type="GO" id="GO:0005524">
    <property type="term" value="F:ATP binding"/>
    <property type="evidence" value="ECO:0007669"/>
    <property type="project" value="UniProtKB-UniRule"/>
</dbReference>
<dbReference type="Pfam" id="PF01504">
    <property type="entry name" value="PIP5K"/>
    <property type="match status" value="1"/>
</dbReference>
<dbReference type="GO" id="GO:0005886">
    <property type="term" value="C:plasma membrane"/>
    <property type="evidence" value="ECO:0007669"/>
    <property type="project" value="TreeGrafter"/>
</dbReference>
<evidence type="ECO:0000259" key="12">
    <source>
        <dbReference type="PROSITE" id="PS51455"/>
    </source>
</evidence>
<feature type="domain" description="PIPK" evidence="12">
    <location>
        <begin position="48"/>
        <end position="445"/>
    </location>
</feature>
<evidence type="ECO:0000256" key="8">
    <source>
        <dbReference type="ARBA" id="ARBA00078403"/>
    </source>
</evidence>
<comment type="caution">
    <text evidence="13">The sequence shown here is derived from an EMBL/GenBank/DDBJ whole genome shotgun (WGS) entry which is preliminary data.</text>
</comment>
<gene>
    <name evidence="13" type="ORF">FB192DRAFT_1278540</name>
</gene>
<reference evidence="13 14" key="1">
    <citation type="submission" date="2019-09" db="EMBL/GenBank/DDBJ databases">
        <authorList>
            <consortium name="DOE Joint Genome Institute"/>
            <person name="Mondo S.J."/>
            <person name="Navarro-Mendoza M.I."/>
            <person name="Perez-Arques C."/>
            <person name="Panchal S."/>
            <person name="Nicolas F.E."/>
            <person name="Ganguly P."/>
            <person name="Pangilinan J."/>
            <person name="Grigoriev I."/>
            <person name="Heitman J."/>
            <person name="Sanya K."/>
            <person name="Garre V."/>
        </authorList>
    </citation>
    <scope>NUCLEOTIDE SEQUENCE [LARGE SCALE GENOMIC DNA]</scope>
    <source>
        <strain evidence="13 14">MU402</strain>
    </source>
</reference>
<evidence type="ECO:0000256" key="9">
    <source>
        <dbReference type="ARBA" id="ARBA00080374"/>
    </source>
</evidence>
<dbReference type="EMBL" id="JAAECE010000003">
    <property type="protein sequence ID" value="KAF1802938.1"/>
    <property type="molecule type" value="Genomic_DNA"/>
</dbReference>
<evidence type="ECO:0000256" key="4">
    <source>
        <dbReference type="ARBA" id="ARBA00022679"/>
    </source>
</evidence>
<evidence type="ECO:0000256" key="11">
    <source>
        <dbReference type="PROSITE-ProRule" id="PRU00781"/>
    </source>
</evidence>
<protein>
    <recommendedName>
        <fullName evidence="2">1-phosphatidylinositol-4-phosphate 5-kinase</fullName>
        <ecNumber evidence="2">2.7.1.68</ecNumber>
    </recommendedName>
    <alternativeName>
        <fullName evidence="10">1-phosphatidylinositol 4-phosphate kinase</fullName>
    </alternativeName>
    <alternativeName>
        <fullName evidence="8">Diphosphoinositide kinase</fullName>
    </alternativeName>
    <alternativeName>
        <fullName evidence="9">PIP5K</fullName>
    </alternativeName>
</protein>
<evidence type="ECO:0000256" key="10">
    <source>
        <dbReference type="ARBA" id="ARBA00082306"/>
    </source>
</evidence>
<comment type="catalytic activity">
    <reaction evidence="1">
        <text>a 1,2-diacyl-sn-glycero-3-phospho-(1D-myo-inositol 4-phosphate) + ATP = a 1,2-diacyl-sn-glycero-3-phospho-(1D-myo-inositol-4,5-bisphosphate) + ADP + H(+)</text>
        <dbReference type="Rhea" id="RHEA:14425"/>
        <dbReference type="ChEBI" id="CHEBI:15378"/>
        <dbReference type="ChEBI" id="CHEBI:30616"/>
        <dbReference type="ChEBI" id="CHEBI:58178"/>
        <dbReference type="ChEBI" id="CHEBI:58456"/>
        <dbReference type="ChEBI" id="CHEBI:456216"/>
        <dbReference type="EC" id="2.7.1.68"/>
    </reaction>
</comment>
<evidence type="ECO:0000256" key="3">
    <source>
        <dbReference type="ARBA" id="ARBA00022553"/>
    </source>
</evidence>
<evidence type="ECO:0000256" key="5">
    <source>
        <dbReference type="ARBA" id="ARBA00022741"/>
    </source>
</evidence>
<evidence type="ECO:0000256" key="2">
    <source>
        <dbReference type="ARBA" id="ARBA00012172"/>
    </source>
</evidence>
<sequence length="468" mass="54616">MRRSEEFQKELSARRKTFRRLSRLMDATAPEKSQDPDDERVLMGTRISEGHQNYVLMYNMLTGIRIAVSRVTAKIDRPITDEDYVAAHKLAFDVVGDELTPGAKYDFKFKDYAPWVFRNLREKFGVDPADYLISLTSKYILSELGSPGKSGSFFYYSKDYRFIIKTIHYTEHKFMRKILKEYHQHICDNPDTLLCRYYGLHRVKLPHGKKIHFVVMSNVFPPSKDIHETYDLKGSTLGRLLPEEEIRKNPFAVMKDLNWEKRQRKLKLGPQKRKLFIGQLVRDVTLLSQLNIMDYSLLIGVHDMLRGNKDGIRDTTLQTFQPDTKSVQRRNTLMNRRKSKAQVVRKAIAEANPDKLDVSKLPEETQERRNCVFYADEGGLQGTDEGDRPLPVLYSLGIIDILTPYDMKKKSEHVYKSLTQDKNAISAVKPTQYGRRFLEFMAVAVLEHNEDIPHEYKLKSRAKHFFRH</sequence>
<dbReference type="Gene3D" id="3.30.810.10">
    <property type="entry name" value="2-Layer Sandwich"/>
    <property type="match status" value="1"/>
</dbReference>
<evidence type="ECO:0000313" key="13">
    <source>
        <dbReference type="EMBL" id="KAF1802938.1"/>
    </source>
</evidence>
<dbReference type="InterPro" id="IPR023610">
    <property type="entry name" value="PInositol-4/5-P-5/4-kinase"/>
</dbReference>
<dbReference type="Gene3D" id="3.30.800.10">
    <property type="entry name" value="Phosphatidylinositol Phosphate Kinase II Beta"/>
    <property type="match status" value="1"/>
</dbReference>
<keyword evidence="4 11" id="KW-0808">Transferase</keyword>